<dbReference type="Gene3D" id="3.20.20.80">
    <property type="entry name" value="Glycosidases"/>
    <property type="match status" value="1"/>
</dbReference>
<dbReference type="EMBL" id="KL584766">
    <property type="protein sequence ID" value="KEQ93334.1"/>
    <property type="molecule type" value="Genomic_DNA"/>
</dbReference>
<dbReference type="Proteomes" id="UP000030641">
    <property type="component" value="Unassembled WGS sequence"/>
</dbReference>
<dbReference type="InParanoid" id="A0A074YBE1"/>
<dbReference type="STRING" id="1043005.A0A074YBE1"/>
<dbReference type="Pfam" id="PF00128">
    <property type="entry name" value="Alpha-amylase"/>
    <property type="match status" value="1"/>
</dbReference>
<evidence type="ECO:0000256" key="1">
    <source>
        <dbReference type="SAM" id="SignalP"/>
    </source>
</evidence>
<dbReference type="PANTHER" id="PTHR47182">
    <property type="entry name" value="CELL WALL ALPHA-1,3-GLUCAN SYNTHASE AGS1-RELATED"/>
    <property type="match status" value="1"/>
</dbReference>
<evidence type="ECO:0000259" key="2">
    <source>
        <dbReference type="Pfam" id="PF00128"/>
    </source>
</evidence>
<dbReference type="OrthoDB" id="512920at2759"/>
<gene>
    <name evidence="3" type="ORF">AUEXF2481DRAFT_42066</name>
</gene>
<protein>
    <submittedName>
        <fullName evidence="3">Glycoside hydrolase family 13 protein</fullName>
    </submittedName>
</protein>
<feature type="domain" description="Glycosyl hydrolase family 13 catalytic" evidence="2">
    <location>
        <begin position="85"/>
        <end position="174"/>
    </location>
</feature>
<dbReference type="GeneID" id="25367041"/>
<organism evidence="3 4">
    <name type="scientific">Aureobasidium subglaciale (strain EXF-2481)</name>
    <name type="common">Aureobasidium pullulans var. subglaciale</name>
    <dbReference type="NCBI Taxonomy" id="1043005"/>
    <lineage>
        <taxon>Eukaryota</taxon>
        <taxon>Fungi</taxon>
        <taxon>Dikarya</taxon>
        <taxon>Ascomycota</taxon>
        <taxon>Pezizomycotina</taxon>
        <taxon>Dothideomycetes</taxon>
        <taxon>Dothideomycetidae</taxon>
        <taxon>Dothideales</taxon>
        <taxon>Saccotheciaceae</taxon>
        <taxon>Aureobasidium</taxon>
    </lineage>
</organism>
<keyword evidence="3" id="KW-0378">Hydrolase</keyword>
<sequence>MASFLVKSATLLSLSFTLYFSRTQALSWSADHALWNLNQNETATGPLEYWGEWPAHPRTPSPANWRVPFYMLTLDRYVDGQPSNNDANGTVFENDWTTNQFRFGGDAKGLMNNLDWIQDLGIKAIYFSGSPFINQPWASDGFGPLDFTLLDAHHGTIIEWRELIEELHSRGMYAVRKPEVQMQCASLRV</sequence>
<dbReference type="AlphaFoldDB" id="A0A074YBE1"/>
<dbReference type="RefSeq" id="XP_013341814.1">
    <property type="nucleotide sequence ID" value="XM_013486360.1"/>
</dbReference>
<reference evidence="3 4" key="1">
    <citation type="journal article" date="2014" name="BMC Genomics">
        <title>Genome sequencing of four Aureobasidium pullulans varieties: biotechnological potential, stress tolerance, and description of new species.</title>
        <authorList>
            <person name="Gostin Ar C."/>
            <person name="Ohm R.A."/>
            <person name="Kogej T."/>
            <person name="Sonjak S."/>
            <person name="Turk M."/>
            <person name="Zajc J."/>
            <person name="Zalar P."/>
            <person name="Grube M."/>
            <person name="Sun H."/>
            <person name="Han J."/>
            <person name="Sharma A."/>
            <person name="Chiniquy J."/>
            <person name="Ngan C.Y."/>
            <person name="Lipzen A."/>
            <person name="Barry K."/>
            <person name="Grigoriev I.V."/>
            <person name="Gunde-Cimerman N."/>
        </authorList>
    </citation>
    <scope>NUCLEOTIDE SEQUENCE [LARGE SCALE GENOMIC DNA]</scope>
    <source>
        <strain evidence="3 4">EXF-2481</strain>
    </source>
</reference>
<dbReference type="GO" id="GO:0016787">
    <property type="term" value="F:hydrolase activity"/>
    <property type="evidence" value="ECO:0007669"/>
    <property type="project" value="UniProtKB-KW"/>
</dbReference>
<dbReference type="InterPro" id="IPR017853">
    <property type="entry name" value="GH"/>
</dbReference>
<dbReference type="GO" id="GO:0009277">
    <property type="term" value="C:fungal-type cell wall"/>
    <property type="evidence" value="ECO:0007669"/>
    <property type="project" value="TreeGrafter"/>
</dbReference>
<accession>A0A074YBE1</accession>
<feature type="signal peptide" evidence="1">
    <location>
        <begin position="1"/>
        <end position="25"/>
    </location>
</feature>
<evidence type="ECO:0000313" key="3">
    <source>
        <dbReference type="EMBL" id="KEQ93334.1"/>
    </source>
</evidence>
<dbReference type="PANTHER" id="PTHR47182:SF3">
    <property type="entry name" value="CELL WALL ALPHA-1,3-GLUCAN SYNTHASE MOK14"/>
    <property type="match status" value="1"/>
</dbReference>
<proteinExistence type="predicted"/>
<name>A0A074YBE1_AURSE</name>
<dbReference type="HOGENOM" id="CLU_1434198_0_0_1"/>
<dbReference type="SUPFAM" id="SSF51445">
    <property type="entry name" value="(Trans)glycosidases"/>
    <property type="match status" value="1"/>
</dbReference>
<dbReference type="InterPro" id="IPR058655">
    <property type="entry name" value="Mok11-14/Ags1-like"/>
</dbReference>
<dbReference type="InterPro" id="IPR006047">
    <property type="entry name" value="GH13_cat_dom"/>
</dbReference>
<feature type="chain" id="PRO_5001703044" evidence="1">
    <location>
        <begin position="26"/>
        <end position="189"/>
    </location>
</feature>
<dbReference type="GO" id="GO:0047657">
    <property type="term" value="F:alpha-1,3-glucan synthase activity"/>
    <property type="evidence" value="ECO:0007669"/>
    <property type="project" value="TreeGrafter"/>
</dbReference>
<evidence type="ECO:0000313" key="4">
    <source>
        <dbReference type="Proteomes" id="UP000030641"/>
    </source>
</evidence>
<dbReference type="GO" id="GO:0070600">
    <property type="term" value="P:fungal-type cell wall (1-&gt;3)-alpha-glucan biosynthetic process"/>
    <property type="evidence" value="ECO:0007669"/>
    <property type="project" value="TreeGrafter"/>
</dbReference>
<keyword evidence="1" id="KW-0732">Signal</keyword>
<keyword evidence="4" id="KW-1185">Reference proteome</keyword>